<evidence type="ECO:0000313" key="1">
    <source>
        <dbReference type="EMBL" id="CAK0896980.1"/>
    </source>
</evidence>
<feature type="non-terminal residue" evidence="1">
    <location>
        <position position="327"/>
    </location>
</feature>
<proteinExistence type="predicted"/>
<keyword evidence="2" id="KW-1185">Reference proteome</keyword>
<accession>A0ABN9XBQ2</accession>
<comment type="caution">
    <text evidence="1">The sequence shown here is derived from an EMBL/GenBank/DDBJ whole genome shotgun (WGS) entry which is preliminary data.</text>
</comment>
<evidence type="ECO:0000313" key="2">
    <source>
        <dbReference type="Proteomes" id="UP001189429"/>
    </source>
</evidence>
<dbReference type="Proteomes" id="UP001189429">
    <property type="component" value="Unassembled WGS sequence"/>
</dbReference>
<name>A0ABN9XBQ2_9DINO</name>
<organism evidence="1 2">
    <name type="scientific">Prorocentrum cordatum</name>
    <dbReference type="NCBI Taxonomy" id="2364126"/>
    <lineage>
        <taxon>Eukaryota</taxon>
        <taxon>Sar</taxon>
        <taxon>Alveolata</taxon>
        <taxon>Dinophyceae</taxon>
        <taxon>Prorocentrales</taxon>
        <taxon>Prorocentraceae</taxon>
        <taxon>Prorocentrum</taxon>
    </lineage>
</organism>
<sequence>VNGLDGFMWPGQERLGQGVGLAGYVAGPRASSKKDLQILSGAWNHTCTFRRELLAGLGETRGCVEGFSPISRRKLPLKVRCEFLQMVVLAPLASFNMRSPVATRLSCSDASETGSGACVAKCLARIGRGHVAKQLATALGRGRDLLGVDLAVYAAVERSEEGRRAMSQAWPGVLLFGTSGELLGERMPELSQRAAHLAREVEDIIRAKWDWIELGHLVTYGGTKLDSDRGIAQHVTTTFGLRPLLINPQGWMQVDWPTVAWMDCQFEVHGRVGVRGPLGLDAVTLAPKAPLWSRRVNVDADTGEADRHDICWMPAMCGRPVNGYDYE</sequence>
<protein>
    <submittedName>
        <fullName evidence="1">Uncharacterized protein</fullName>
    </submittedName>
</protein>
<feature type="non-terminal residue" evidence="1">
    <location>
        <position position="1"/>
    </location>
</feature>
<gene>
    <name evidence="1" type="ORF">PCOR1329_LOCUS75297</name>
</gene>
<dbReference type="EMBL" id="CAUYUJ010020267">
    <property type="protein sequence ID" value="CAK0896980.1"/>
    <property type="molecule type" value="Genomic_DNA"/>
</dbReference>
<reference evidence="1" key="1">
    <citation type="submission" date="2023-10" db="EMBL/GenBank/DDBJ databases">
        <authorList>
            <person name="Chen Y."/>
            <person name="Shah S."/>
            <person name="Dougan E. K."/>
            <person name="Thang M."/>
            <person name="Chan C."/>
        </authorList>
    </citation>
    <scope>NUCLEOTIDE SEQUENCE [LARGE SCALE GENOMIC DNA]</scope>
</reference>